<dbReference type="Gene3D" id="2.60.40.1180">
    <property type="entry name" value="Golgi alpha-mannosidase II"/>
    <property type="match status" value="1"/>
</dbReference>
<dbReference type="Pfam" id="PF10566">
    <property type="entry name" value="Glyco_hydro_97"/>
    <property type="match status" value="1"/>
</dbReference>
<dbReference type="InterPro" id="IPR029483">
    <property type="entry name" value="GH97_C"/>
</dbReference>
<evidence type="ECO:0000256" key="4">
    <source>
        <dbReference type="ARBA" id="ARBA00022837"/>
    </source>
</evidence>
<dbReference type="PANTHER" id="PTHR35803:SF2">
    <property type="entry name" value="RETAINING ALPHA-GALACTOSIDASE"/>
    <property type="match status" value="1"/>
</dbReference>
<dbReference type="InterPro" id="IPR013785">
    <property type="entry name" value="Aldolase_TIM"/>
</dbReference>
<dbReference type="InterPro" id="IPR029486">
    <property type="entry name" value="GH97_N"/>
</dbReference>
<keyword evidence="4" id="KW-0106">Calcium</keyword>
<evidence type="ECO:0000256" key="2">
    <source>
        <dbReference type="ARBA" id="ARBA00011245"/>
    </source>
</evidence>
<dbReference type="Proteomes" id="UP000001218">
    <property type="component" value="Unassembled WGS sequence"/>
</dbReference>
<dbReference type="InterPro" id="IPR017853">
    <property type="entry name" value="GH"/>
</dbReference>
<dbReference type="Pfam" id="PF14508">
    <property type="entry name" value="GH97_N"/>
    <property type="match status" value="1"/>
</dbReference>
<accession>K5ZLT7</accession>
<reference evidence="8 9" key="1">
    <citation type="submission" date="2012-02" db="EMBL/GenBank/DDBJ databases">
        <title>The Genome Sequence of Parabacteroides johnsonii CL02T12C29.</title>
        <authorList>
            <consortium name="The Broad Institute Genome Sequencing Platform"/>
            <person name="Earl A."/>
            <person name="Ward D."/>
            <person name="Feldgarden M."/>
            <person name="Gevers D."/>
            <person name="Zitomersky N.L."/>
            <person name="Coyne M.J."/>
            <person name="Comstock L.E."/>
            <person name="Young S.K."/>
            <person name="Zeng Q."/>
            <person name="Gargeya S."/>
            <person name="Fitzgerald M."/>
            <person name="Haas B."/>
            <person name="Abouelleil A."/>
            <person name="Alvarado L."/>
            <person name="Arachchi H.M."/>
            <person name="Berlin A."/>
            <person name="Chapman S.B."/>
            <person name="Gearin G."/>
            <person name="Goldberg J."/>
            <person name="Griggs A."/>
            <person name="Gujja S."/>
            <person name="Hansen M."/>
            <person name="Heiman D."/>
            <person name="Howarth C."/>
            <person name="Larimer J."/>
            <person name="Lui A."/>
            <person name="MacDonald P.J.P."/>
            <person name="McCowen C."/>
            <person name="Montmayeur A."/>
            <person name="Murphy C."/>
            <person name="Neiman D."/>
            <person name="Pearson M."/>
            <person name="Priest M."/>
            <person name="Roberts A."/>
            <person name="Saif S."/>
            <person name="Shea T."/>
            <person name="Sisk P."/>
            <person name="Stolte C."/>
            <person name="Sykes S."/>
            <person name="Wortman J."/>
            <person name="Nusbaum C."/>
            <person name="Birren B."/>
        </authorList>
    </citation>
    <scope>NUCLEOTIDE SEQUENCE [LARGE SCALE GENOMIC DNA]</scope>
    <source>
        <strain evidence="8 9">CL02T12C29</strain>
    </source>
</reference>
<dbReference type="GO" id="GO:0030246">
    <property type="term" value="F:carbohydrate binding"/>
    <property type="evidence" value="ECO:0007669"/>
    <property type="project" value="InterPro"/>
</dbReference>
<dbReference type="AlphaFoldDB" id="K5ZLT7"/>
<comment type="subunit">
    <text evidence="2">Monomer.</text>
</comment>
<comment type="caution">
    <text evidence="8">The sequence shown here is derived from an EMBL/GenBank/DDBJ whole genome shotgun (WGS) entry which is preliminary data.</text>
</comment>
<evidence type="ECO:0000256" key="1">
    <source>
        <dbReference type="ARBA" id="ARBA00001913"/>
    </source>
</evidence>
<proteinExistence type="predicted"/>
<dbReference type="OrthoDB" id="1109141at2"/>
<dbReference type="Gene3D" id="3.20.20.70">
    <property type="entry name" value="Aldolase class I"/>
    <property type="match status" value="1"/>
</dbReference>
<dbReference type="InterPro" id="IPR014718">
    <property type="entry name" value="GH-type_carb-bd"/>
</dbReference>
<dbReference type="GO" id="GO:0016798">
    <property type="term" value="F:hydrolase activity, acting on glycosyl bonds"/>
    <property type="evidence" value="ECO:0007669"/>
    <property type="project" value="UniProtKB-KW"/>
</dbReference>
<evidence type="ECO:0000256" key="6">
    <source>
        <dbReference type="SAM" id="SignalP"/>
    </source>
</evidence>
<keyword evidence="5" id="KW-0326">Glycosidase</keyword>
<dbReference type="EMBL" id="AGZP01000011">
    <property type="protein sequence ID" value="EKN12471.1"/>
    <property type="molecule type" value="Genomic_DNA"/>
</dbReference>
<feature type="domain" description="Rhodanese" evidence="7">
    <location>
        <begin position="312"/>
        <end position="338"/>
    </location>
</feature>
<evidence type="ECO:0000313" key="8">
    <source>
        <dbReference type="EMBL" id="EKN12471.1"/>
    </source>
</evidence>
<feature type="chain" id="PRO_5003888134" description="Rhodanese domain-containing protein" evidence="6">
    <location>
        <begin position="21"/>
        <end position="626"/>
    </location>
</feature>
<dbReference type="PROSITE" id="PS50206">
    <property type="entry name" value="RHODANESE_3"/>
    <property type="match status" value="1"/>
</dbReference>
<sequence length="626" mass="71620">MKKIKLITYFILLMFLFSCSSDLMQSPDKSVSVSLFVDEGHLCYKVYFHGKQVLDSSRLGLIVDGDTLGTNVLVRQVNKKIIDEEYRTRGFHTKAINKAVEFTYEIGTSQNSFLWQARVYDDGFAFRYLLKGCDSIKVSKELTTFTPYHQIPVWYFERPNHWKLKSYAGNWMCTMSDSLYKVSPTGPIQGPILVYELPEEKYMAITEAALYNYSGMRLKANSDASLEVNFTEEEDGFYIPENGTTPWRVILLADNLNELVNSDLITNLNPSPDKKMYEDISWIRPGRAVWSWWSNCAGYMTMDLEKHFIDRAQELGYEFTLLDEGWEKWADKWGDLKSICEYAHDRNVDVFVWKHSDELNYPIDNYCKMALFLDSVKAAGVSGIKIDFMNGESKSLIDFDIKALQLCAERHLMVDFHGCQQPSGEFRTYPNEMTREGIRGLELNRMNQHLTGNHNVALVFTRCILNNADYTPIGFSNPGETSWAHQLATGFAFTSPLLVMAEHPDTLFMNEKITPMLPLLKAMPPVWDETVVLPESSISSMAVLARRSGAEWYWIVLNGSTSDEVVVNTEFLGSGIWMAYCIMDDLNDPQNVICYKKTITSGEEWSIDVRSNGGAVIQFIQEKEEI</sequence>
<dbReference type="RefSeq" id="WP_008155563.1">
    <property type="nucleotide sequence ID" value="NZ_JH976465.1"/>
</dbReference>
<keyword evidence="6" id="KW-0732">Signal</keyword>
<feature type="signal peptide" evidence="6">
    <location>
        <begin position="1"/>
        <end position="20"/>
    </location>
</feature>
<comment type="cofactor">
    <cofactor evidence="1">
        <name>Ca(2+)</name>
        <dbReference type="ChEBI" id="CHEBI:29108"/>
    </cofactor>
</comment>
<dbReference type="PATRIC" id="fig|999419.3.peg.1274"/>
<dbReference type="Pfam" id="PF14509">
    <property type="entry name" value="GH97_C"/>
    <property type="match status" value="1"/>
</dbReference>
<dbReference type="Gene3D" id="2.70.98.10">
    <property type="match status" value="1"/>
</dbReference>
<dbReference type="HOGENOM" id="CLU_011166_0_0_10"/>
<dbReference type="InterPro" id="IPR013780">
    <property type="entry name" value="Glyco_hydro_b"/>
</dbReference>
<dbReference type="InterPro" id="IPR019563">
    <property type="entry name" value="GH97_catalytic"/>
</dbReference>
<evidence type="ECO:0000259" key="7">
    <source>
        <dbReference type="PROSITE" id="PS50206"/>
    </source>
</evidence>
<evidence type="ECO:0000256" key="3">
    <source>
        <dbReference type="ARBA" id="ARBA00022801"/>
    </source>
</evidence>
<dbReference type="SUPFAM" id="SSF51445">
    <property type="entry name" value="(Trans)glycosidases"/>
    <property type="match status" value="1"/>
</dbReference>
<dbReference type="PANTHER" id="PTHR35803">
    <property type="entry name" value="GLUCAN 1,4-ALPHA-GLUCOSIDASE SUSB-RELATED"/>
    <property type="match status" value="1"/>
</dbReference>
<dbReference type="InterPro" id="IPR052720">
    <property type="entry name" value="Glycosyl_hydrolase_97"/>
</dbReference>
<dbReference type="eggNOG" id="COG1082">
    <property type="taxonomic scope" value="Bacteria"/>
</dbReference>
<dbReference type="PROSITE" id="PS51257">
    <property type="entry name" value="PROKAR_LIPOPROTEIN"/>
    <property type="match status" value="1"/>
</dbReference>
<gene>
    <name evidence="8" type="ORF">HMPREF1077_01247</name>
</gene>
<name>K5ZLT7_9BACT</name>
<evidence type="ECO:0000313" key="9">
    <source>
        <dbReference type="Proteomes" id="UP000001218"/>
    </source>
</evidence>
<dbReference type="InterPro" id="IPR001763">
    <property type="entry name" value="Rhodanese-like_dom"/>
</dbReference>
<organism evidence="8 9">
    <name type="scientific">Parabacteroides johnsonii CL02T12C29</name>
    <dbReference type="NCBI Taxonomy" id="999419"/>
    <lineage>
        <taxon>Bacteria</taxon>
        <taxon>Pseudomonadati</taxon>
        <taxon>Bacteroidota</taxon>
        <taxon>Bacteroidia</taxon>
        <taxon>Bacteroidales</taxon>
        <taxon>Tannerellaceae</taxon>
        <taxon>Parabacteroides</taxon>
    </lineage>
</organism>
<protein>
    <recommendedName>
        <fullName evidence="7">Rhodanese domain-containing protein</fullName>
    </recommendedName>
</protein>
<evidence type="ECO:0000256" key="5">
    <source>
        <dbReference type="ARBA" id="ARBA00023295"/>
    </source>
</evidence>
<keyword evidence="3" id="KW-0378">Hydrolase</keyword>